<evidence type="ECO:0000313" key="1">
    <source>
        <dbReference type="EMBL" id="MBX39125.1"/>
    </source>
</evidence>
<protein>
    <submittedName>
        <fullName evidence="1">Uncharacterized protein</fullName>
    </submittedName>
</protein>
<accession>A0A2P2N9F8</accession>
<reference evidence="1" key="1">
    <citation type="submission" date="2018-02" db="EMBL/GenBank/DDBJ databases">
        <title>Rhizophora mucronata_Transcriptome.</title>
        <authorList>
            <person name="Meera S.P."/>
            <person name="Sreeshan A."/>
            <person name="Augustine A."/>
        </authorList>
    </citation>
    <scope>NUCLEOTIDE SEQUENCE</scope>
    <source>
        <tissue evidence="1">Leaf</tissue>
    </source>
</reference>
<dbReference type="EMBL" id="GGEC01058641">
    <property type="protein sequence ID" value="MBX39125.1"/>
    <property type="molecule type" value="Transcribed_RNA"/>
</dbReference>
<dbReference type="AlphaFoldDB" id="A0A2P2N9F8"/>
<sequence>MELFQILPNRRLPFLLSPSSFPLLIHSDFRPFFTSHS</sequence>
<name>A0A2P2N9F8_RHIMU</name>
<proteinExistence type="predicted"/>
<organism evidence="1">
    <name type="scientific">Rhizophora mucronata</name>
    <name type="common">Asiatic mangrove</name>
    <dbReference type="NCBI Taxonomy" id="61149"/>
    <lineage>
        <taxon>Eukaryota</taxon>
        <taxon>Viridiplantae</taxon>
        <taxon>Streptophyta</taxon>
        <taxon>Embryophyta</taxon>
        <taxon>Tracheophyta</taxon>
        <taxon>Spermatophyta</taxon>
        <taxon>Magnoliopsida</taxon>
        <taxon>eudicotyledons</taxon>
        <taxon>Gunneridae</taxon>
        <taxon>Pentapetalae</taxon>
        <taxon>rosids</taxon>
        <taxon>fabids</taxon>
        <taxon>Malpighiales</taxon>
        <taxon>Rhizophoraceae</taxon>
        <taxon>Rhizophora</taxon>
    </lineage>
</organism>